<evidence type="ECO:0008006" key="2">
    <source>
        <dbReference type="Google" id="ProtNLM"/>
    </source>
</evidence>
<accession>A0A0F9BXN6</accession>
<comment type="caution">
    <text evidence="1">The sequence shown here is derived from an EMBL/GenBank/DDBJ whole genome shotgun (WGS) entry which is preliminary data.</text>
</comment>
<dbReference type="Gene3D" id="3.30.365.10">
    <property type="entry name" value="Aldehyde oxidase/xanthine dehydrogenase, molybdopterin binding domain"/>
    <property type="match status" value="1"/>
</dbReference>
<gene>
    <name evidence="1" type="ORF">LCGC14_2392840</name>
</gene>
<evidence type="ECO:0000313" key="1">
    <source>
        <dbReference type="EMBL" id="KKL26685.1"/>
    </source>
</evidence>
<sequence>PGVPPAAPALANAIFAATGQRIRELPLSKSVDFA</sequence>
<dbReference type="EMBL" id="LAZR01035747">
    <property type="protein sequence ID" value="KKL26685.1"/>
    <property type="molecule type" value="Genomic_DNA"/>
</dbReference>
<organism evidence="1">
    <name type="scientific">marine sediment metagenome</name>
    <dbReference type="NCBI Taxonomy" id="412755"/>
    <lineage>
        <taxon>unclassified sequences</taxon>
        <taxon>metagenomes</taxon>
        <taxon>ecological metagenomes</taxon>
    </lineage>
</organism>
<name>A0A0F9BXN6_9ZZZZ</name>
<dbReference type="SUPFAM" id="SSF56003">
    <property type="entry name" value="Molybdenum cofactor-binding domain"/>
    <property type="match status" value="1"/>
</dbReference>
<dbReference type="InterPro" id="IPR037165">
    <property type="entry name" value="AldOxase/xan_DH_Mopterin-bd_sf"/>
</dbReference>
<dbReference type="GO" id="GO:0016491">
    <property type="term" value="F:oxidoreductase activity"/>
    <property type="evidence" value="ECO:0007669"/>
    <property type="project" value="InterPro"/>
</dbReference>
<dbReference type="AlphaFoldDB" id="A0A0F9BXN6"/>
<proteinExistence type="predicted"/>
<feature type="non-terminal residue" evidence="1">
    <location>
        <position position="1"/>
    </location>
</feature>
<protein>
    <recommendedName>
        <fullName evidence="2">Aldehyde oxidase/xanthine dehydrogenase second molybdopterin binding domain-containing protein</fullName>
    </recommendedName>
</protein>
<reference evidence="1" key="1">
    <citation type="journal article" date="2015" name="Nature">
        <title>Complex archaea that bridge the gap between prokaryotes and eukaryotes.</title>
        <authorList>
            <person name="Spang A."/>
            <person name="Saw J.H."/>
            <person name="Jorgensen S.L."/>
            <person name="Zaremba-Niedzwiedzka K."/>
            <person name="Martijn J."/>
            <person name="Lind A.E."/>
            <person name="van Eijk R."/>
            <person name="Schleper C."/>
            <person name="Guy L."/>
            <person name="Ettema T.J."/>
        </authorList>
    </citation>
    <scope>NUCLEOTIDE SEQUENCE</scope>
</reference>